<feature type="domain" description="Zn(2)-C6 fungal-type" evidence="2">
    <location>
        <begin position="21"/>
        <end position="51"/>
    </location>
</feature>
<dbReference type="SMART" id="SM00066">
    <property type="entry name" value="GAL4"/>
    <property type="match status" value="1"/>
</dbReference>
<dbReference type="EMBL" id="MU005764">
    <property type="protein sequence ID" value="KAF2714821.1"/>
    <property type="molecule type" value="Genomic_DNA"/>
</dbReference>
<keyword evidence="4" id="KW-1185">Reference proteome</keyword>
<dbReference type="InterPro" id="IPR052400">
    <property type="entry name" value="Zn2-C6_fungal_TF"/>
</dbReference>
<dbReference type="InterPro" id="IPR001138">
    <property type="entry name" value="Zn2Cys6_DnaBD"/>
</dbReference>
<dbReference type="PROSITE" id="PS50048">
    <property type="entry name" value="ZN2_CY6_FUNGAL_2"/>
    <property type="match status" value="1"/>
</dbReference>
<dbReference type="GO" id="GO:0008270">
    <property type="term" value="F:zinc ion binding"/>
    <property type="evidence" value="ECO:0007669"/>
    <property type="project" value="InterPro"/>
</dbReference>
<dbReference type="InterPro" id="IPR021858">
    <property type="entry name" value="Fun_TF"/>
</dbReference>
<dbReference type="SUPFAM" id="SSF57701">
    <property type="entry name" value="Zn2/Cys6 DNA-binding domain"/>
    <property type="match status" value="1"/>
</dbReference>
<dbReference type="CDD" id="cd00067">
    <property type="entry name" value="GAL4"/>
    <property type="match status" value="1"/>
</dbReference>
<dbReference type="InterPro" id="IPR036864">
    <property type="entry name" value="Zn2-C6_fun-type_DNA-bd_sf"/>
</dbReference>
<keyword evidence="1" id="KW-0539">Nucleus</keyword>
<name>A0A6G1KQZ9_9PLEO</name>
<dbReference type="Pfam" id="PF11951">
    <property type="entry name" value="Fungal_trans_2"/>
    <property type="match status" value="1"/>
</dbReference>
<dbReference type="PANTHER" id="PTHR47657:SF13">
    <property type="entry name" value="ZN(2)-C6 FUNGAL-TYPE DOMAIN-CONTAINING PROTEIN-RELATED"/>
    <property type="match status" value="1"/>
</dbReference>
<dbReference type="OrthoDB" id="416217at2759"/>
<proteinExistence type="predicted"/>
<protein>
    <recommendedName>
        <fullName evidence="2">Zn(2)-C6 fungal-type domain-containing protein</fullName>
    </recommendedName>
</protein>
<reference evidence="3" key="1">
    <citation type="journal article" date="2020" name="Stud. Mycol.">
        <title>101 Dothideomycetes genomes: a test case for predicting lifestyles and emergence of pathogens.</title>
        <authorList>
            <person name="Haridas S."/>
            <person name="Albert R."/>
            <person name="Binder M."/>
            <person name="Bloem J."/>
            <person name="Labutti K."/>
            <person name="Salamov A."/>
            <person name="Andreopoulos B."/>
            <person name="Baker S."/>
            <person name="Barry K."/>
            <person name="Bills G."/>
            <person name="Bluhm B."/>
            <person name="Cannon C."/>
            <person name="Castanera R."/>
            <person name="Culley D."/>
            <person name="Daum C."/>
            <person name="Ezra D."/>
            <person name="Gonzalez J."/>
            <person name="Henrissat B."/>
            <person name="Kuo A."/>
            <person name="Liang C."/>
            <person name="Lipzen A."/>
            <person name="Lutzoni F."/>
            <person name="Magnuson J."/>
            <person name="Mondo S."/>
            <person name="Nolan M."/>
            <person name="Ohm R."/>
            <person name="Pangilinan J."/>
            <person name="Park H.-J."/>
            <person name="Ramirez L."/>
            <person name="Alfaro M."/>
            <person name="Sun H."/>
            <person name="Tritt A."/>
            <person name="Yoshinaga Y."/>
            <person name="Zwiers L.-H."/>
            <person name="Turgeon B."/>
            <person name="Goodwin S."/>
            <person name="Spatafora J."/>
            <person name="Crous P."/>
            <person name="Grigoriev I."/>
        </authorList>
    </citation>
    <scope>NUCLEOTIDE SEQUENCE</scope>
    <source>
        <strain evidence="3">CBS 279.74</strain>
    </source>
</reference>
<dbReference type="GO" id="GO:0000981">
    <property type="term" value="F:DNA-binding transcription factor activity, RNA polymerase II-specific"/>
    <property type="evidence" value="ECO:0007669"/>
    <property type="project" value="InterPro"/>
</dbReference>
<evidence type="ECO:0000313" key="4">
    <source>
        <dbReference type="Proteomes" id="UP000799428"/>
    </source>
</evidence>
<sequence>MTEVRYTGLGHRRSHPKSRLGCANCKRRRIKCDESKPKCNNCIKHSVICSFSSSSQPSSQSTAHLPGSSSTIRWEGCTPSEVPTISQNTFPWGPMTAELMHNYVTTTCATFSDNPILEIFMRVNVPRIGFANVHVLHMILGLSALHLAKFNPTQEQSYMDQADRHYQAGLQTACLLLPKLNEENCHSLYLFSNLCTSFALARGPVPGDFLLFSDNGPAEWKTLVRGSQPVFDSFGDLIMNGPVAPMIKSGVQGALLSIVPLPEVENEQLARLRELIETTSTSPDESQVLNKGLDELFRLYSSRHVTEGRKTQAQLRSIGIWLYRASNDFTGLLQKRHPAALVLFAFSCVALHGLSSNWAMGPWVPHILSAIHERLPLEYLPWIQWPLQQIGWIPPMDSLTFILRRREMQASSND</sequence>
<evidence type="ECO:0000256" key="1">
    <source>
        <dbReference type="ARBA" id="ARBA00023242"/>
    </source>
</evidence>
<dbReference type="PANTHER" id="PTHR47657">
    <property type="entry name" value="STEROL REGULATORY ELEMENT-BINDING PROTEIN ECM22"/>
    <property type="match status" value="1"/>
</dbReference>
<organism evidence="3 4">
    <name type="scientific">Pleomassaria siparia CBS 279.74</name>
    <dbReference type="NCBI Taxonomy" id="1314801"/>
    <lineage>
        <taxon>Eukaryota</taxon>
        <taxon>Fungi</taxon>
        <taxon>Dikarya</taxon>
        <taxon>Ascomycota</taxon>
        <taxon>Pezizomycotina</taxon>
        <taxon>Dothideomycetes</taxon>
        <taxon>Pleosporomycetidae</taxon>
        <taxon>Pleosporales</taxon>
        <taxon>Pleomassariaceae</taxon>
        <taxon>Pleomassaria</taxon>
    </lineage>
</organism>
<dbReference type="Pfam" id="PF00172">
    <property type="entry name" value="Zn_clus"/>
    <property type="match status" value="1"/>
</dbReference>
<accession>A0A6G1KQZ9</accession>
<gene>
    <name evidence="3" type="ORF">K504DRAFT_395531</name>
</gene>
<evidence type="ECO:0000259" key="2">
    <source>
        <dbReference type="PROSITE" id="PS50048"/>
    </source>
</evidence>
<dbReference type="AlphaFoldDB" id="A0A6G1KQZ9"/>
<dbReference type="Proteomes" id="UP000799428">
    <property type="component" value="Unassembled WGS sequence"/>
</dbReference>
<dbReference type="Gene3D" id="4.10.240.10">
    <property type="entry name" value="Zn(2)-C6 fungal-type DNA-binding domain"/>
    <property type="match status" value="1"/>
</dbReference>
<dbReference type="PROSITE" id="PS00463">
    <property type="entry name" value="ZN2_CY6_FUNGAL_1"/>
    <property type="match status" value="1"/>
</dbReference>
<evidence type="ECO:0000313" key="3">
    <source>
        <dbReference type="EMBL" id="KAF2714821.1"/>
    </source>
</evidence>